<dbReference type="Gene3D" id="3.30.830.10">
    <property type="entry name" value="Metalloenzyme, LuxS/M16 peptidase-like"/>
    <property type="match status" value="4"/>
</dbReference>
<gene>
    <name evidence="2" type="ORF">SAMN05421791_101372</name>
</gene>
<dbReference type="InterPro" id="IPR055130">
    <property type="entry name" value="PreP_C"/>
</dbReference>
<dbReference type="Pfam" id="PF08367">
    <property type="entry name" value="M16C_assoc"/>
    <property type="match status" value="1"/>
</dbReference>
<keyword evidence="3" id="KW-1185">Reference proteome</keyword>
<dbReference type="InterPro" id="IPR013578">
    <property type="entry name" value="Peptidase_M16C_assoc"/>
</dbReference>
<accession>A0A1G7PU05</accession>
<dbReference type="Pfam" id="PF00675">
    <property type="entry name" value="Peptidase_M16"/>
    <property type="match status" value="1"/>
</dbReference>
<organism evidence="2 3">
    <name type="scientific">Facklamia miroungae</name>
    <dbReference type="NCBI Taxonomy" id="120956"/>
    <lineage>
        <taxon>Bacteria</taxon>
        <taxon>Bacillati</taxon>
        <taxon>Bacillota</taxon>
        <taxon>Bacilli</taxon>
        <taxon>Lactobacillales</taxon>
        <taxon>Aerococcaceae</taxon>
        <taxon>Facklamia</taxon>
    </lineage>
</organism>
<reference evidence="2 3" key="1">
    <citation type="submission" date="2016-10" db="EMBL/GenBank/DDBJ databases">
        <authorList>
            <person name="de Groot N.N."/>
        </authorList>
    </citation>
    <scope>NUCLEOTIDE SEQUENCE [LARGE SCALE GENOMIC DNA]</scope>
    <source>
        <strain evidence="2 3">ATCC BAA-466</strain>
    </source>
</reference>
<dbReference type="SUPFAM" id="SSF63411">
    <property type="entry name" value="LuxS/MPP-like metallohydrolase"/>
    <property type="match status" value="4"/>
</dbReference>
<dbReference type="FunFam" id="3.30.830.10:FF:000034">
    <property type="entry name" value="presequence protease 1, chloroplastic/mitochondrial"/>
    <property type="match status" value="1"/>
</dbReference>
<dbReference type="Proteomes" id="UP000199708">
    <property type="component" value="Unassembled WGS sequence"/>
</dbReference>
<dbReference type="OrthoDB" id="9762027at2"/>
<dbReference type="AlphaFoldDB" id="A0A1G7PU05"/>
<proteinExistence type="predicted"/>
<dbReference type="Pfam" id="PF05193">
    <property type="entry name" value="Peptidase_M16_C"/>
    <property type="match status" value="1"/>
</dbReference>
<dbReference type="SMART" id="SM01264">
    <property type="entry name" value="M16C_associated"/>
    <property type="match status" value="1"/>
</dbReference>
<dbReference type="PANTHER" id="PTHR43016:SF13">
    <property type="entry name" value="PRESEQUENCE PROTEASE, MITOCHONDRIAL"/>
    <property type="match status" value="1"/>
</dbReference>
<name>A0A1G7PU05_9LACT</name>
<evidence type="ECO:0000313" key="2">
    <source>
        <dbReference type="EMBL" id="SDF89728.1"/>
    </source>
</evidence>
<evidence type="ECO:0000313" key="3">
    <source>
        <dbReference type="Proteomes" id="UP000199708"/>
    </source>
</evidence>
<evidence type="ECO:0000259" key="1">
    <source>
        <dbReference type="SMART" id="SM01264"/>
    </source>
</evidence>
<dbReference type="InterPro" id="IPR011249">
    <property type="entry name" value="Metalloenz_LuxS/M16"/>
</dbReference>
<dbReference type="GO" id="GO:0016485">
    <property type="term" value="P:protein processing"/>
    <property type="evidence" value="ECO:0007669"/>
    <property type="project" value="TreeGrafter"/>
</dbReference>
<dbReference type="EMBL" id="FNCK01000001">
    <property type="protein sequence ID" value="SDF89728.1"/>
    <property type="molecule type" value="Genomic_DNA"/>
</dbReference>
<dbReference type="RefSeq" id="WP_090289064.1">
    <property type="nucleotide sequence ID" value="NZ_FNCK01000001.1"/>
</dbReference>
<dbReference type="PANTHER" id="PTHR43016">
    <property type="entry name" value="PRESEQUENCE PROTEASE"/>
    <property type="match status" value="1"/>
</dbReference>
<dbReference type="STRING" id="120956.SAMN05421791_101372"/>
<sequence>MTFNKIQSQDIPDIHSIGHLYVHEETGAQVLYLENEDKNKSFTIGFKTPPYSDNGITHIIEHSVLNGSQKYPSKEPFVEIIKGSMNTFVNAMTFADKTIYPVASTNDQDFSNLMSVYLDAVFAPNFRQNPQILAQEGWHFHLEKPEDALIYKGVVYNEMKGATASPDEQMYHTMTQALYPDSIYQYESGGLPSAITDLTQEEFVDYHQEYYHPSNSLTVLYGDLNIEKAFEMLEEYFTGKGKTVPVDLKFDIQKPANNEITQEYSITEGDDPSNKDYLCLAWHVSTADHLLEAMAFEVLEEILFGNNQSPLKKALLDAEIGGDISGGHDFPGYPEVFMILAKFSSASKMEDFKKVVKDTLSKLVDDGIDPEIIQASINKISFRLKERVISESRPRGLFYTLSAYQTWLYDYSPFEILSFSQRLEDLDSLAKEGYFEKLIAEKMLNNDHYVAVTLKATPGLNDQKEAKQHEELQAYKAKLSDQALDELVSSTKALIERQMSADKPEDLAKIPMLTKEDLTTETEELPLEVTDLEKSQGKFYHADQFTSGIDYLSLYWDVRDLPMEEYANLSLIAKLLSNLETKEHTSDQLQRQIDTHTGGILASVDIIPKLDGGIQTYFALNGKALEGSLDHLTDLMKEIMTSTIINDQQEILRIIQELIAGFENRINFGAHVLSLKRALSQYKPALKIEEMTSGIDFFNHLKECRDLLKNNQADQLIDQLNASYQKVLNLNRLNILYTGSEERAVLIKDKILAAFEQLPLQELESTQSYQAGKKQNEAFVTAQDVNYVGLATDVDKKFAYSGVSKVLVNELNLGYLWNTIRVQGGAYGSGYGHDRLGSLYMMSYRDPNIRQTVEAYLGVPDYVRNLDLSQSEILKNIIGSLSPLERPKSAHEKGVEAFTLHLTGLDHQMISQLKEEMIAVTNGQLQDLADGLDQSLQDYSLAVIGNKAKIEKDKDLFDVIYDLY</sequence>
<feature type="domain" description="Peptidase M16C associated" evidence="1">
    <location>
        <begin position="454"/>
        <end position="704"/>
    </location>
</feature>
<protein>
    <recommendedName>
        <fullName evidence="1">Peptidase M16C associated domain-containing protein</fullName>
    </recommendedName>
</protein>
<dbReference type="GO" id="GO:0004222">
    <property type="term" value="F:metalloendopeptidase activity"/>
    <property type="evidence" value="ECO:0007669"/>
    <property type="project" value="TreeGrafter"/>
</dbReference>
<dbReference type="GO" id="GO:0046872">
    <property type="term" value="F:metal ion binding"/>
    <property type="evidence" value="ECO:0007669"/>
    <property type="project" value="InterPro"/>
</dbReference>
<dbReference type="InterPro" id="IPR011765">
    <property type="entry name" value="Pept_M16_N"/>
</dbReference>
<dbReference type="InterPro" id="IPR007863">
    <property type="entry name" value="Peptidase_M16_C"/>
</dbReference>
<dbReference type="Pfam" id="PF22516">
    <property type="entry name" value="PreP_C"/>
    <property type="match status" value="1"/>
</dbReference>